<proteinExistence type="predicted"/>
<dbReference type="Pfam" id="PF06224">
    <property type="entry name" value="AlkZ-like"/>
    <property type="match status" value="1"/>
</dbReference>
<dbReference type="KEGG" id="lvi:G7068_14850"/>
<dbReference type="RefSeq" id="WP_166292673.1">
    <property type="nucleotide sequence ID" value="NZ_CP049863.1"/>
</dbReference>
<dbReference type="EMBL" id="CP049863">
    <property type="protein sequence ID" value="QIK64340.1"/>
    <property type="molecule type" value="Genomic_DNA"/>
</dbReference>
<name>A0A6G7XIA7_9MICO</name>
<dbReference type="Proteomes" id="UP000502677">
    <property type="component" value="Chromosome"/>
</dbReference>
<evidence type="ECO:0000256" key="1">
    <source>
        <dbReference type="SAM" id="MobiDB-lite"/>
    </source>
</evidence>
<evidence type="ECO:0000313" key="3">
    <source>
        <dbReference type="Proteomes" id="UP000502677"/>
    </source>
</evidence>
<organism evidence="2 3">
    <name type="scientific">Leucobacter viscericola</name>
    <dbReference type="NCBI Taxonomy" id="2714935"/>
    <lineage>
        <taxon>Bacteria</taxon>
        <taxon>Bacillati</taxon>
        <taxon>Actinomycetota</taxon>
        <taxon>Actinomycetes</taxon>
        <taxon>Micrococcales</taxon>
        <taxon>Microbacteriaceae</taxon>
        <taxon>Leucobacter</taxon>
    </lineage>
</organism>
<dbReference type="InterPro" id="IPR009351">
    <property type="entry name" value="AlkZ-like"/>
</dbReference>
<keyword evidence="2" id="KW-0238">DNA-binding</keyword>
<dbReference type="GO" id="GO:0003677">
    <property type="term" value="F:DNA binding"/>
    <property type="evidence" value="ECO:0007669"/>
    <property type="project" value="UniProtKB-KW"/>
</dbReference>
<protein>
    <submittedName>
        <fullName evidence="2">Winged helix DNA-binding domain-containing protein</fullName>
    </submittedName>
</protein>
<feature type="region of interest" description="Disordered" evidence="1">
    <location>
        <begin position="23"/>
        <end position="42"/>
    </location>
</feature>
<dbReference type="AlphaFoldDB" id="A0A6G7XIA7"/>
<reference evidence="2 3" key="1">
    <citation type="submission" date="2020-03" db="EMBL/GenBank/DDBJ databases">
        <title>Leucobacter sp. nov., isolated from beetles.</title>
        <authorList>
            <person name="Hyun D.-W."/>
            <person name="Bae J.-W."/>
        </authorList>
    </citation>
    <scope>NUCLEOTIDE SEQUENCE [LARGE SCALE GENOMIC DNA]</scope>
    <source>
        <strain evidence="2 3">HDW9C</strain>
    </source>
</reference>
<gene>
    <name evidence="2" type="ORF">G7068_14850</name>
</gene>
<keyword evidence="3" id="KW-1185">Reference proteome</keyword>
<sequence length="398" mass="43433">MNATINHADLLRLRMRAQGLAGSGAGSSAASATKSGSSRLSGPEKIAATASRMLAMQGQDWRSSRWALGVRTPGTTVADVYAAFNEALVVRSWPMRGTIHVVAAEDIGWMQSLTNHRVLAGAPKRRAFLGITDSLLDRLTETSLAALANGRSLDRDELSAVWTEASIEWQSAWRYHMIWWLCQNGLTVFGPQLGDSEPRLVLAEGWIRNPRSLSGEEALAELTTRYAAARGPIRRKDLAWWSGLTLRETDRGLALATEAGRLVPVSLADDADTLWVEPELLESVGQASTTAGWHLLPAFDEHLLGYTNRDAQLSPEHFERIVPGKNGMFLATVVNSGRVVGTWKRGAGKKGPVNLTPFPGERVKPDAVRPEFERWAGFYGFDDIPLSLADPHSKHPVG</sequence>
<evidence type="ECO:0000313" key="2">
    <source>
        <dbReference type="EMBL" id="QIK64340.1"/>
    </source>
</evidence>
<feature type="compositionally biased region" description="Low complexity" evidence="1">
    <location>
        <begin position="26"/>
        <end position="38"/>
    </location>
</feature>
<dbReference type="PANTHER" id="PTHR38479">
    <property type="entry name" value="LMO0824 PROTEIN"/>
    <property type="match status" value="1"/>
</dbReference>
<dbReference type="PANTHER" id="PTHR38479:SF2">
    <property type="entry name" value="WINGED HELIX DNA-BINDING DOMAIN-CONTAINING PROTEIN"/>
    <property type="match status" value="1"/>
</dbReference>
<accession>A0A6G7XIA7</accession>